<dbReference type="EMBL" id="CADCTV010000236">
    <property type="protein sequence ID" value="CAA9310348.1"/>
    <property type="molecule type" value="Genomic_DNA"/>
</dbReference>
<organism evidence="2">
    <name type="scientific">uncultured Gemmatimonadota bacterium</name>
    <dbReference type="NCBI Taxonomy" id="203437"/>
    <lineage>
        <taxon>Bacteria</taxon>
        <taxon>Pseudomonadati</taxon>
        <taxon>Gemmatimonadota</taxon>
        <taxon>environmental samples</taxon>
    </lineage>
</organism>
<protein>
    <submittedName>
        <fullName evidence="2">Uncharacterized protein</fullName>
    </submittedName>
</protein>
<feature type="compositionally biased region" description="Basic and acidic residues" evidence="1">
    <location>
        <begin position="16"/>
        <end position="44"/>
    </location>
</feature>
<accession>A0A6J4KNE0</accession>
<evidence type="ECO:0000256" key="1">
    <source>
        <dbReference type="SAM" id="MobiDB-lite"/>
    </source>
</evidence>
<feature type="region of interest" description="Disordered" evidence="1">
    <location>
        <begin position="1"/>
        <end position="54"/>
    </location>
</feature>
<sequence>RVRRQLPVRRQGPAARDSHQREPRLRVRPEAHRDDQHAGDRHDGLPGNQVPDAL</sequence>
<dbReference type="AlphaFoldDB" id="A0A6J4KNE0"/>
<name>A0A6J4KNE0_9BACT</name>
<feature type="non-terminal residue" evidence="2">
    <location>
        <position position="54"/>
    </location>
</feature>
<feature type="non-terminal residue" evidence="2">
    <location>
        <position position="1"/>
    </location>
</feature>
<gene>
    <name evidence="2" type="ORF">AVDCRST_MAG89-1076</name>
</gene>
<proteinExistence type="predicted"/>
<reference evidence="2" key="1">
    <citation type="submission" date="2020-02" db="EMBL/GenBank/DDBJ databases">
        <authorList>
            <person name="Meier V. D."/>
        </authorList>
    </citation>
    <scope>NUCLEOTIDE SEQUENCE</scope>
    <source>
        <strain evidence="2">AVDCRST_MAG89</strain>
    </source>
</reference>
<evidence type="ECO:0000313" key="2">
    <source>
        <dbReference type="EMBL" id="CAA9310348.1"/>
    </source>
</evidence>